<organism evidence="1 2">
    <name type="scientific">Acidithiobacillus caldus (strain ATCC 51756 / DSM 8584 / KU)</name>
    <dbReference type="NCBI Taxonomy" id="637389"/>
    <lineage>
        <taxon>Bacteria</taxon>
        <taxon>Pseudomonadati</taxon>
        <taxon>Pseudomonadota</taxon>
        <taxon>Acidithiobacillia</taxon>
        <taxon>Acidithiobacillales</taxon>
        <taxon>Acidithiobacillaceae</taxon>
        <taxon>Acidithiobacillus</taxon>
    </lineage>
</organism>
<proteinExistence type="predicted"/>
<dbReference type="InterPro" id="IPR052894">
    <property type="entry name" value="AsmA-related"/>
</dbReference>
<reference evidence="1 2" key="1">
    <citation type="journal article" date="2009" name="J. Bacteriol.">
        <title>Draft genome sequence of the extremely acidophilic bacterium Acidithiobacillus caldus ATCC 51756 reveals metabolic versatility in the genus Acidithiobacillus.</title>
        <authorList>
            <person name="Valdes J."/>
            <person name="Quatrini R."/>
            <person name="Hallberg K."/>
            <person name="Dopson M."/>
            <person name="Valenzuela P.D."/>
            <person name="Holmes D.S."/>
        </authorList>
    </citation>
    <scope>NUCLEOTIDE SEQUENCE [LARGE SCALE GENOMIC DNA]</scope>
    <source>
        <strain evidence="2">ATCC 51756 / DSM 8584 / KU</strain>
    </source>
</reference>
<dbReference type="HOGENOM" id="CLU_613428_0_0_6"/>
<dbReference type="AlphaFoldDB" id="A0A059ZMT7"/>
<dbReference type="KEGG" id="acz:Acaty_c0429"/>
<dbReference type="PANTHER" id="PTHR30441:SF4">
    <property type="entry name" value="PROTEIN ASMA"/>
    <property type="match status" value="1"/>
</dbReference>
<gene>
    <name evidence="1" type="ORF">Acaty_c0429</name>
</gene>
<dbReference type="GO" id="GO:0005886">
    <property type="term" value="C:plasma membrane"/>
    <property type="evidence" value="ECO:0007669"/>
    <property type="project" value="TreeGrafter"/>
</dbReference>
<dbReference type="GO" id="GO:0090313">
    <property type="term" value="P:regulation of protein targeting to membrane"/>
    <property type="evidence" value="ECO:0007669"/>
    <property type="project" value="TreeGrafter"/>
</dbReference>
<dbReference type="PANTHER" id="PTHR30441">
    <property type="entry name" value="DUF748 DOMAIN-CONTAINING PROTEIN"/>
    <property type="match status" value="1"/>
</dbReference>
<accession>A0A059ZMT7</accession>
<protein>
    <recommendedName>
        <fullName evidence="3">AsmA-like C-terminal domain-containing protein</fullName>
    </recommendedName>
</protein>
<dbReference type="EMBL" id="CP005986">
    <property type="protein sequence ID" value="AIA54319.1"/>
    <property type="molecule type" value="Genomic_DNA"/>
</dbReference>
<evidence type="ECO:0008006" key="3">
    <source>
        <dbReference type="Google" id="ProtNLM"/>
    </source>
</evidence>
<evidence type="ECO:0000313" key="2">
    <source>
        <dbReference type="Proteomes" id="UP000005522"/>
    </source>
</evidence>
<name>A0A059ZMT7_ACICK</name>
<dbReference type="Proteomes" id="UP000005522">
    <property type="component" value="Chromosome"/>
</dbReference>
<dbReference type="eggNOG" id="COG2982">
    <property type="taxonomic scope" value="Bacteria"/>
</dbReference>
<evidence type="ECO:0000313" key="1">
    <source>
        <dbReference type="EMBL" id="AIA54319.1"/>
    </source>
</evidence>
<sequence length="395" mass="43250">MLFWLARGPRALLVQALGAATGQPVRLAANPHFFLDRDALGIVLDGLVVGPAAEPLLQIPRLQLEIALPALFHGRLRLRQVLADAPRIRGPWPTHGSGTGLPPLPQALLVRGASVQWTQAGRTLELTHLNLGWQRSRLYARGQWSVAGAAGYLAVAARWPSASRLGHGQLQLTVRSSQGADRLHLQASGLQRAGADLHMARLVGRGSWRGREFSLNLEQLAWQAQSARLSCADSRLRTAGAALELRDFQLGLRPPQPVEAQLQMWVSRPQLLAQGFGIHLPPMANAHKALDPLRLEGSVRGHWPAQWSMDGARGQVGKTHFHGLLRARLQGPHLDVDLQIPKLDLDPYLPRSSPRAGPGQLPALPTRWPVQGRIEIGQLHWKSYTARGVVVEIRP</sequence>